<dbReference type="SUPFAM" id="SSF81296">
    <property type="entry name" value="E set domains"/>
    <property type="match status" value="1"/>
</dbReference>
<proteinExistence type="inferred from homology"/>
<dbReference type="InterPro" id="IPR013783">
    <property type="entry name" value="Ig-like_fold"/>
</dbReference>
<evidence type="ECO:0000256" key="1">
    <source>
        <dbReference type="ARBA" id="ARBA00008061"/>
    </source>
</evidence>
<keyword evidence="2" id="KW-0378">Hydrolase</keyword>
<accession>A0A2W5RBD4</accession>
<dbReference type="NCBIfam" id="TIGR02100">
    <property type="entry name" value="glgX_debranch"/>
    <property type="match status" value="1"/>
</dbReference>
<dbReference type="EMBL" id="QFPP01000338">
    <property type="protein sequence ID" value="PZQ67917.1"/>
    <property type="molecule type" value="Genomic_DNA"/>
</dbReference>
<dbReference type="InterPro" id="IPR013780">
    <property type="entry name" value="Glyco_hydro_b"/>
</dbReference>
<dbReference type="SMART" id="SM00642">
    <property type="entry name" value="Aamy"/>
    <property type="match status" value="1"/>
</dbReference>
<evidence type="ECO:0000313" key="7">
    <source>
        <dbReference type="Proteomes" id="UP000249135"/>
    </source>
</evidence>
<organism evidence="6 7">
    <name type="scientific">Variovorax paradoxus</name>
    <dbReference type="NCBI Taxonomy" id="34073"/>
    <lineage>
        <taxon>Bacteria</taxon>
        <taxon>Pseudomonadati</taxon>
        <taxon>Pseudomonadota</taxon>
        <taxon>Betaproteobacteria</taxon>
        <taxon>Burkholderiales</taxon>
        <taxon>Comamonadaceae</taxon>
        <taxon>Variovorax</taxon>
    </lineage>
</organism>
<dbReference type="Pfam" id="PF02922">
    <property type="entry name" value="CBM_48"/>
    <property type="match status" value="1"/>
</dbReference>
<dbReference type="Gene3D" id="3.20.20.80">
    <property type="entry name" value="Glycosidases"/>
    <property type="match status" value="1"/>
</dbReference>
<dbReference type="InterPro" id="IPR006047">
    <property type="entry name" value="GH13_cat_dom"/>
</dbReference>
<evidence type="ECO:0000256" key="3">
    <source>
        <dbReference type="ARBA" id="ARBA00023295"/>
    </source>
</evidence>
<dbReference type="Gene3D" id="2.60.40.10">
    <property type="entry name" value="Immunoglobulins"/>
    <property type="match status" value="1"/>
</dbReference>
<dbReference type="InterPro" id="IPR011837">
    <property type="entry name" value="Glycogen_debranch_GlgX"/>
</dbReference>
<dbReference type="SUPFAM" id="SSF51445">
    <property type="entry name" value="(Trans)glycosidases"/>
    <property type="match status" value="1"/>
</dbReference>
<comment type="similarity">
    <text evidence="1">Belongs to the glycosyl hydrolase 13 family.</text>
</comment>
<sequence length="696" mass="75878">MLTAGSAYPLGATLLPEGGVNFALAAPSATAVELCLFDAEGRQEQQRLRLPAQTDGVWHGRLPAGRAGLVYGFRVHGPWAPRQGLRFNPAKLLLDPYAREVVGVYGGEDIFLGHAPGQPDVADARDSGPVALKARVTAPLGLPPPRRPRIAPGERVLYELHVRGMTRLHPYVPEPLRGTYAGLAEPAVLDHLQRLGVTTLSLMPVQHRADEERLQKLGLSNYWGYSPIAFFAPEARYWSGRPGTTPTAEFRALADAVHARGMELVIDVVYNHSGETDELGPTLSLRGIDNALYYRLRADDPFYYENWTGCGNCLDFSEPRVVQLATDSLRHWVTELGVDGFRFDLAPMVGRVGGDLGGGFDRRAPFFAACAQDPVLSQALLIAEPWDMGPGGYRLGDFPPGWLEWNDRYRDTVRGFWLRQGREGAEGRGAFAHRLLASSGEFRHSGRAPTATVNFVTAHDGFDLRDLLSYDRRHNEANGEGNRDGHGHNLSANQGAEGDTDDPAVLARRRRLARTLLATLILSQGTPMLLGGDELGQTQYGNNNAYCQDNPTTWLAWVEADRALSAFVGRLAALRREAPPLRRARWWPDDPAAGEPGVRWHAPAGHAMAAADWDDAGAAQALAVVFEPETPAEAAWLLLVNPVDEPAPFVLPPGDWTRVLATDTEDGATPRLLDKRESVPAGSLWLARQAPAAVLG</sequence>
<dbReference type="CDD" id="cd11326">
    <property type="entry name" value="AmyAc_Glg_debranch"/>
    <property type="match status" value="1"/>
</dbReference>
<dbReference type="GO" id="GO:0004135">
    <property type="term" value="F:amylo-alpha-1,6-glucosidase activity"/>
    <property type="evidence" value="ECO:0007669"/>
    <property type="project" value="InterPro"/>
</dbReference>
<evidence type="ECO:0000256" key="4">
    <source>
        <dbReference type="SAM" id="MobiDB-lite"/>
    </source>
</evidence>
<dbReference type="InterPro" id="IPR004193">
    <property type="entry name" value="Glyco_hydro_13_N"/>
</dbReference>
<dbReference type="InterPro" id="IPR017853">
    <property type="entry name" value="GH"/>
</dbReference>
<dbReference type="InterPro" id="IPR044505">
    <property type="entry name" value="GlgX_Isoamylase_N_E_set"/>
</dbReference>
<protein>
    <submittedName>
        <fullName evidence="6">Glycogen debranching enzyme GlgX</fullName>
    </submittedName>
</protein>
<feature type="compositionally biased region" description="Basic and acidic residues" evidence="4">
    <location>
        <begin position="474"/>
        <end position="487"/>
    </location>
</feature>
<dbReference type="InterPro" id="IPR014756">
    <property type="entry name" value="Ig_E-set"/>
</dbReference>
<dbReference type="SUPFAM" id="SSF51011">
    <property type="entry name" value="Glycosyl hydrolase domain"/>
    <property type="match status" value="1"/>
</dbReference>
<evidence type="ECO:0000259" key="5">
    <source>
        <dbReference type="SMART" id="SM00642"/>
    </source>
</evidence>
<gene>
    <name evidence="6" type="primary">glgX</name>
    <name evidence="6" type="ORF">DI563_21015</name>
</gene>
<dbReference type="PANTHER" id="PTHR43002">
    <property type="entry name" value="GLYCOGEN DEBRANCHING ENZYME"/>
    <property type="match status" value="1"/>
</dbReference>
<reference evidence="6 7" key="1">
    <citation type="submission" date="2017-08" db="EMBL/GenBank/DDBJ databases">
        <title>Infants hospitalized years apart are colonized by the same room-sourced microbial strains.</title>
        <authorList>
            <person name="Brooks B."/>
            <person name="Olm M.R."/>
            <person name="Firek B.A."/>
            <person name="Baker R."/>
            <person name="Thomas B.C."/>
            <person name="Morowitz M.J."/>
            <person name="Banfield J.F."/>
        </authorList>
    </citation>
    <scope>NUCLEOTIDE SEQUENCE [LARGE SCALE GENOMIC DNA]</scope>
    <source>
        <strain evidence="6">S2_005_003_R2_41</strain>
    </source>
</reference>
<feature type="region of interest" description="Disordered" evidence="4">
    <location>
        <begin position="474"/>
        <end position="503"/>
    </location>
</feature>
<dbReference type="Gene3D" id="2.60.40.1180">
    <property type="entry name" value="Golgi alpha-mannosidase II"/>
    <property type="match status" value="1"/>
</dbReference>
<dbReference type="GO" id="GO:0005980">
    <property type="term" value="P:glycogen catabolic process"/>
    <property type="evidence" value="ECO:0007669"/>
    <property type="project" value="InterPro"/>
</dbReference>
<dbReference type="Proteomes" id="UP000249135">
    <property type="component" value="Unassembled WGS sequence"/>
</dbReference>
<feature type="domain" description="Glycosyl hydrolase family 13 catalytic" evidence="5">
    <location>
        <begin position="159"/>
        <end position="575"/>
    </location>
</feature>
<dbReference type="AlphaFoldDB" id="A0A2W5RBD4"/>
<name>A0A2W5RBD4_VARPD</name>
<keyword evidence="3" id="KW-0326">Glycosidase</keyword>
<comment type="caution">
    <text evidence="6">The sequence shown here is derived from an EMBL/GenBank/DDBJ whole genome shotgun (WGS) entry which is preliminary data.</text>
</comment>
<evidence type="ECO:0000256" key="2">
    <source>
        <dbReference type="ARBA" id="ARBA00022801"/>
    </source>
</evidence>
<dbReference type="CDD" id="cd02856">
    <property type="entry name" value="E_set_GDE_Isoamylase_N"/>
    <property type="match status" value="1"/>
</dbReference>
<evidence type="ECO:0000313" key="6">
    <source>
        <dbReference type="EMBL" id="PZQ67917.1"/>
    </source>
</evidence>